<proteinExistence type="predicted"/>
<organism evidence="1 2">
    <name type="scientific">Caerostris extrusa</name>
    <name type="common">Bark spider</name>
    <name type="synonym">Caerostris bankana</name>
    <dbReference type="NCBI Taxonomy" id="172846"/>
    <lineage>
        <taxon>Eukaryota</taxon>
        <taxon>Metazoa</taxon>
        <taxon>Ecdysozoa</taxon>
        <taxon>Arthropoda</taxon>
        <taxon>Chelicerata</taxon>
        <taxon>Arachnida</taxon>
        <taxon>Araneae</taxon>
        <taxon>Araneomorphae</taxon>
        <taxon>Entelegynae</taxon>
        <taxon>Araneoidea</taxon>
        <taxon>Araneidae</taxon>
        <taxon>Caerostris</taxon>
    </lineage>
</organism>
<keyword evidence="2" id="KW-1185">Reference proteome</keyword>
<comment type="caution">
    <text evidence="1">The sequence shown here is derived from an EMBL/GenBank/DDBJ whole genome shotgun (WGS) entry which is preliminary data.</text>
</comment>
<evidence type="ECO:0000313" key="1">
    <source>
        <dbReference type="EMBL" id="GIY42645.1"/>
    </source>
</evidence>
<evidence type="ECO:0000313" key="2">
    <source>
        <dbReference type="Proteomes" id="UP001054945"/>
    </source>
</evidence>
<reference evidence="1 2" key="1">
    <citation type="submission" date="2021-06" db="EMBL/GenBank/DDBJ databases">
        <title>Caerostris extrusa draft genome.</title>
        <authorList>
            <person name="Kono N."/>
            <person name="Arakawa K."/>
        </authorList>
    </citation>
    <scope>NUCLEOTIDE SEQUENCE [LARGE SCALE GENOMIC DNA]</scope>
</reference>
<protein>
    <submittedName>
        <fullName evidence="1">Uncharacterized protein</fullName>
    </submittedName>
</protein>
<dbReference type="EMBL" id="BPLR01010878">
    <property type="protein sequence ID" value="GIY42645.1"/>
    <property type="molecule type" value="Genomic_DNA"/>
</dbReference>
<sequence>MPWINSRKLLSIIESRAAIIHHLKFAFSEIHVPEKSASTRRAFVAVWLAALFPFDSHVRNEITEWNPLRNLLWGLPSTLKRGRNISRQPPGQTLERSSINGMINVHGDSQWTVPSARLNGWQSQR</sequence>
<dbReference type="Proteomes" id="UP001054945">
    <property type="component" value="Unassembled WGS sequence"/>
</dbReference>
<accession>A0AAV4T8Q9</accession>
<gene>
    <name evidence="1" type="ORF">CEXT_213241</name>
</gene>
<dbReference type="AlphaFoldDB" id="A0AAV4T8Q9"/>
<name>A0AAV4T8Q9_CAEEX</name>